<dbReference type="Gene3D" id="1.20.1250.20">
    <property type="entry name" value="MFS general substrate transporter like domains"/>
    <property type="match status" value="1"/>
</dbReference>
<feature type="transmembrane region" description="Helical" evidence="5">
    <location>
        <begin position="39"/>
        <end position="64"/>
    </location>
</feature>
<comment type="subcellular location">
    <subcellularLocation>
        <location evidence="1">Membrane</location>
        <topology evidence="1">Multi-pass membrane protein</topology>
    </subcellularLocation>
</comment>
<evidence type="ECO:0000256" key="2">
    <source>
        <dbReference type="ARBA" id="ARBA00022692"/>
    </source>
</evidence>
<feature type="transmembrane region" description="Helical" evidence="5">
    <location>
        <begin position="204"/>
        <end position="226"/>
    </location>
</feature>
<dbReference type="InterPro" id="IPR036259">
    <property type="entry name" value="MFS_trans_sf"/>
</dbReference>
<evidence type="ECO:0000256" key="5">
    <source>
        <dbReference type="SAM" id="Phobius"/>
    </source>
</evidence>
<name>A0A1Q8RVH5_9PEZI</name>
<feature type="transmembrane region" description="Helical" evidence="5">
    <location>
        <begin position="448"/>
        <end position="467"/>
    </location>
</feature>
<evidence type="ECO:0000256" key="3">
    <source>
        <dbReference type="ARBA" id="ARBA00022989"/>
    </source>
</evidence>
<keyword evidence="2 5" id="KW-0812">Transmembrane</keyword>
<evidence type="ECO:0000259" key="6">
    <source>
        <dbReference type="PROSITE" id="PS50850"/>
    </source>
</evidence>
<gene>
    <name evidence="7" type="ORF">CCHL11_01893</name>
</gene>
<dbReference type="SUPFAM" id="SSF103473">
    <property type="entry name" value="MFS general substrate transporter"/>
    <property type="match status" value="1"/>
</dbReference>
<feature type="transmembrane region" description="Helical" evidence="5">
    <location>
        <begin position="118"/>
        <end position="135"/>
    </location>
</feature>
<sequence length="527" mass="57458">MRTLGNVRLRDEVTNEIILTPKPSADPNDPLNWPQWYKYYMAGLICIAMMMCNFLAAGPSIALVETAVEFFPAAAVEDGVLNIAVAKTAYFFTTTALLQGVGNFFWVPMANKFGRRPVYVASYTVYLACTIWLIFEHSFAGFLAGRIVLGFGAGAAETIAPISIADVFFLHERGTIMALYTAFLSAGVGFGVVISGLITKTQDWRVIYQVSAALIGVVLALAIFTFPETAYERDGASSWNRLPSMGGSKPGSMRSDAELGMRSLETPVSPKKAYFSALKIFNRTLTQENLLKLSLRPLGLIILPPVLWAALVQAVTVGFLVAVSSNVGSAFYTAYGFDTWQSGLCFIAGIIGALVGIPAGGHLGDQIADWFTRRNGGVRDPEMRLPGMAISMITTPLALVLYGVGVEHKLHWICPTVGLGLLTFSISQGTNICLVYVIDAYRPVAGEVTLAVMGFKSLFGFLLSFYTNSWVEKAGYQNAFGAMAGISTVVLVMWMPLFVWGKAIRYESWKWPIVSHVHWSEDREVGE</sequence>
<dbReference type="STRING" id="708187.A0A1Q8RVH5"/>
<keyword evidence="3 5" id="KW-1133">Transmembrane helix</keyword>
<dbReference type="InterPro" id="IPR011701">
    <property type="entry name" value="MFS"/>
</dbReference>
<keyword evidence="8" id="KW-1185">Reference proteome</keyword>
<feature type="transmembrane region" description="Helical" evidence="5">
    <location>
        <begin position="340"/>
        <end position="364"/>
    </location>
</feature>
<feature type="transmembrane region" description="Helical" evidence="5">
    <location>
        <begin position="177"/>
        <end position="198"/>
    </location>
</feature>
<dbReference type="PANTHER" id="PTHR23502:SF34">
    <property type="entry name" value="PROTEIN HOL1"/>
    <property type="match status" value="1"/>
</dbReference>
<feature type="transmembrane region" description="Helical" evidence="5">
    <location>
        <begin position="385"/>
        <end position="404"/>
    </location>
</feature>
<dbReference type="PANTHER" id="PTHR23502">
    <property type="entry name" value="MAJOR FACILITATOR SUPERFAMILY"/>
    <property type="match status" value="1"/>
</dbReference>
<keyword evidence="4 5" id="KW-0472">Membrane</keyword>
<dbReference type="Proteomes" id="UP000186583">
    <property type="component" value="Unassembled WGS sequence"/>
</dbReference>
<dbReference type="GO" id="GO:0022857">
    <property type="term" value="F:transmembrane transporter activity"/>
    <property type="evidence" value="ECO:0007669"/>
    <property type="project" value="InterPro"/>
</dbReference>
<dbReference type="InterPro" id="IPR020846">
    <property type="entry name" value="MFS_dom"/>
</dbReference>
<evidence type="ECO:0000313" key="7">
    <source>
        <dbReference type="EMBL" id="OLN88494.1"/>
    </source>
</evidence>
<protein>
    <submittedName>
        <fullName evidence="7">Putative MFS-type transporter C1271.10c-like protein 5</fullName>
    </submittedName>
</protein>
<evidence type="ECO:0000256" key="4">
    <source>
        <dbReference type="ARBA" id="ARBA00023136"/>
    </source>
</evidence>
<dbReference type="OrthoDB" id="2585655at2759"/>
<dbReference type="Pfam" id="PF07690">
    <property type="entry name" value="MFS_1"/>
    <property type="match status" value="1"/>
</dbReference>
<feature type="transmembrane region" description="Helical" evidence="5">
    <location>
        <begin position="479"/>
        <end position="500"/>
    </location>
</feature>
<comment type="caution">
    <text evidence="7">The sequence shown here is derived from an EMBL/GenBank/DDBJ whole genome shotgun (WGS) entry which is preliminary data.</text>
</comment>
<dbReference type="PROSITE" id="PS50850">
    <property type="entry name" value="MFS"/>
    <property type="match status" value="1"/>
</dbReference>
<dbReference type="AlphaFoldDB" id="A0A1Q8RVH5"/>
<organism evidence="7 8">
    <name type="scientific">Colletotrichum chlorophyti</name>
    <dbReference type="NCBI Taxonomy" id="708187"/>
    <lineage>
        <taxon>Eukaryota</taxon>
        <taxon>Fungi</taxon>
        <taxon>Dikarya</taxon>
        <taxon>Ascomycota</taxon>
        <taxon>Pezizomycotina</taxon>
        <taxon>Sordariomycetes</taxon>
        <taxon>Hypocreomycetidae</taxon>
        <taxon>Glomerellales</taxon>
        <taxon>Glomerellaceae</taxon>
        <taxon>Colletotrichum</taxon>
    </lineage>
</organism>
<proteinExistence type="predicted"/>
<evidence type="ECO:0000256" key="1">
    <source>
        <dbReference type="ARBA" id="ARBA00004141"/>
    </source>
</evidence>
<feature type="transmembrane region" description="Helical" evidence="5">
    <location>
        <begin position="410"/>
        <end position="436"/>
    </location>
</feature>
<feature type="transmembrane region" description="Helical" evidence="5">
    <location>
        <begin position="298"/>
        <end position="320"/>
    </location>
</feature>
<feature type="domain" description="Major facilitator superfamily (MFS) profile" evidence="6">
    <location>
        <begin position="46"/>
        <end position="502"/>
    </location>
</feature>
<dbReference type="GO" id="GO:0005886">
    <property type="term" value="C:plasma membrane"/>
    <property type="evidence" value="ECO:0007669"/>
    <property type="project" value="TreeGrafter"/>
</dbReference>
<reference evidence="7 8" key="1">
    <citation type="submission" date="2016-11" db="EMBL/GenBank/DDBJ databases">
        <title>Draft Genome Assembly of Colletotrichum chlorophyti a pathogen of herbaceous plants.</title>
        <authorList>
            <person name="Gan P."/>
            <person name="Narusaka M."/>
            <person name="Tsushima A."/>
            <person name="Narusaka Y."/>
            <person name="Takano Y."/>
            <person name="Shirasu K."/>
        </authorList>
    </citation>
    <scope>NUCLEOTIDE SEQUENCE [LARGE SCALE GENOMIC DNA]</scope>
    <source>
        <strain evidence="7 8">NTL11</strain>
    </source>
</reference>
<evidence type="ECO:0000313" key="8">
    <source>
        <dbReference type="Proteomes" id="UP000186583"/>
    </source>
</evidence>
<feature type="transmembrane region" description="Helical" evidence="5">
    <location>
        <begin position="84"/>
        <end position="106"/>
    </location>
</feature>
<dbReference type="EMBL" id="MPGH01000087">
    <property type="protein sequence ID" value="OLN88494.1"/>
    <property type="molecule type" value="Genomic_DNA"/>
</dbReference>
<accession>A0A1Q8RVH5</accession>